<dbReference type="CDD" id="cd07812">
    <property type="entry name" value="SRPBCC"/>
    <property type="match status" value="1"/>
</dbReference>
<dbReference type="RefSeq" id="WP_011725050.1">
    <property type="nucleotide sequence ID" value="NC_008595.1"/>
</dbReference>
<dbReference type="InterPro" id="IPR019587">
    <property type="entry name" value="Polyketide_cyclase/dehydratase"/>
</dbReference>
<evidence type="ECO:0008006" key="3">
    <source>
        <dbReference type="Google" id="ProtNLM"/>
    </source>
</evidence>
<proteinExistence type="predicted"/>
<name>A0A0H2ZYE6_MYCA1</name>
<dbReference type="SUPFAM" id="SSF55961">
    <property type="entry name" value="Bet v1-like"/>
    <property type="match status" value="1"/>
</dbReference>
<reference evidence="1 2" key="1">
    <citation type="submission" date="2006-10" db="EMBL/GenBank/DDBJ databases">
        <authorList>
            <person name="Fleischmann R.D."/>
            <person name="Dodson R.J."/>
            <person name="Haft D.H."/>
            <person name="Merkel J.S."/>
            <person name="Nelson W.C."/>
            <person name="Fraser C.M."/>
        </authorList>
    </citation>
    <scope>NUCLEOTIDE SEQUENCE [LARGE SCALE GENOMIC DNA]</scope>
    <source>
        <strain evidence="1 2">104</strain>
    </source>
</reference>
<evidence type="ECO:0000313" key="1">
    <source>
        <dbReference type="EMBL" id="ABK67422.1"/>
    </source>
</evidence>
<dbReference type="EMBL" id="CP000479">
    <property type="protein sequence ID" value="ABK67422.1"/>
    <property type="molecule type" value="Genomic_DNA"/>
</dbReference>
<evidence type="ECO:0000313" key="2">
    <source>
        <dbReference type="Proteomes" id="UP000001574"/>
    </source>
</evidence>
<dbReference type="KEGG" id="mav:MAV_2794"/>
<dbReference type="AlphaFoldDB" id="A0A0H2ZYE6"/>
<dbReference type="Proteomes" id="UP000001574">
    <property type="component" value="Chromosome"/>
</dbReference>
<dbReference type="Pfam" id="PF10604">
    <property type="entry name" value="Polyketide_cyc2"/>
    <property type="match status" value="1"/>
</dbReference>
<dbReference type="HOGENOM" id="CLU_1617171_0_0_11"/>
<dbReference type="Gene3D" id="3.30.530.20">
    <property type="match status" value="1"/>
</dbReference>
<accession>A0A0H2ZYE6</accession>
<organism evidence="1 2">
    <name type="scientific">Mycobacterium avium (strain 104)</name>
    <dbReference type="NCBI Taxonomy" id="243243"/>
    <lineage>
        <taxon>Bacteria</taxon>
        <taxon>Bacillati</taxon>
        <taxon>Actinomycetota</taxon>
        <taxon>Actinomycetes</taxon>
        <taxon>Mycobacteriales</taxon>
        <taxon>Mycobacteriaceae</taxon>
        <taxon>Mycobacterium</taxon>
        <taxon>Mycobacterium avium complex (MAC)</taxon>
    </lineage>
</organism>
<protein>
    <recommendedName>
        <fullName evidence="3">Polyketide cyclase / dehydrase and lipid transport</fullName>
    </recommendedName>
</protein>
<sequence length="164" mass="18749">MRSYTVRFHVEAPPQRVWRVLHPPAPPNAPRPRILTWPTGSMEILNEGNEAGEGLVRTCVFAVPKYLLSGGKGRSWETVTEAEINKLSRYVAVGKPLWSRAEGYHRLDEQPDGTTVLTFHETYHAYNPVLRFLLERPVHAKISRDNLETYQRALGHAGRVRRLD</sequence>
<dbReference type="InterPro" id="IPR023393">
    <property type="entry name" value="START-like_dom_sf"/>
</dbReference>
<gene>
    <name evidence="1" type="ordered locus">MAV_2794</name>
</gene>